<comment type="caution">
    <text evidence="2">The sequence shown here is derived from an EMBL/GenBank/DDBJ whole genome shotgun (WGS) entry which is preliminary data.</text>
</comment>
<reference evidence="2 3" key="2">
    <citation type="submission" date="2021-10" db="EMBL/GenBank/DDBJ databases">
        <authorList>
            <person name="Piombo E."/>
        </authorList>
    </citation>
    <scope>NUCLEOTIDE SEQUENCE [LARGE SCALE GENOMIC DNA]</scope>
</reference>
<reference evidence="3" key="1">
    <citation type="submission" date="2019-06" db="EMBL/GenBank/DDBJ databases">
        <authorList>
            <person name="Broberg M."/>
        </authorList>
    </citation>
    <scope>NUCLEOTIDE SEQUENCE [LARGE SCALE GENOMIC DNA]</scope>
</reference>
<name>A0A9N9UVV8_9HYPO</name>
<proteinExistence type="predicted"/>
<evidence type="ECO:0000313" key="2">
    <source>
        <dbReference type="EMBL" id="CAH0003738.1"/>
    </source>
</evidence>
<feature type="compositionally biased region" description="Polar residues" evidence="1">
    <location>
        <begin position="77"/>
        <end position="94"/>
    </location>
</feature>
<feature type="region of interest" description="Disordered" evidence="1">
    <location>
        <begin position="71"/>
        <end position="98"/>
    </location>
</feature>
<evidence type="ECO:0000313" key="3">
    <source>
        <dbReference type="Proteomes" id="UP000754883"/>
    </source>
</evidence>
<dbReference type="Proteomes" id="UP000754883">
    <property type="component" value="Unassembled WGS sequence"/>
</dbReference>
<gene>
    <name evidence="2" type="ORF">CBYS24578_00009783</name>
</gene>
<accession>A0A9N9UVV8</accession>
<dbReference type="EMBL" id="CABFNO020001565">
    <property type="protein sequence ID" value="CAH0003738.1"/>
    <property type="molecule type" value="Genomic_DNA"/>
</dbReference>
<keyword evidence="3" id="KW-1185">Reference proteome</keyword>
<organism evidence="2 3">
    <name type="scientific">Clonostachys byssicola</name>
    <dbReference type="NCBI Taxonomy" id="160290"/>
    <lineage>
        <taxon>Eukaryota</taxon>
        <taxon>Fungi</taxon>
        <taxon>Dikarya</taxon>
        <taxon>Ascomycota</taxon>
        <taxon>Pezizomycotina</taxon>
        <taxon>Sordariomycetes</taxon>
        <taxon>Hypocreomycetidae</taxon>
        <taxon>Hypocreales</taxon>
        <taxon>Bionectriaceae</taxon>
        <taxon>Clonostachys</taxon>
    </lineage>
</organism>
<dbReference type="AlphaFoldDB" id="A0A9N9UVV8"/>
<protein>
    <submittedName>
        <fullName evidence="2">Uncharacterized protein</fullName>
    </submittedName>
</protein>
<sequence>MDSLLNLLRDTSGRRLALLEEELETLRRDALSYPDDFFSTKPRRYPAGLFSHEKLIEISCASLNQCKGFAMGDKPNDPSTNAAKKDNPISTSHPLQDPSAVKKRLYTSLRQLETYEQFLLWQLDARNTSRINRHAGLSEQYQQYLNSYKTRSQHFMDLRESLGHGISFEEAWTADRSLTLAIMHNAGDRCLDLYRYFGAIEEWARYRGSIKQPLRLLRSLDEQDPWSTYVEFLYYHSLCQQASDYRVIALRVDMSREWAMLARENLLQPTDTALSLVYRLEVLQEDLSEASGAHPYEHFLSSWKRLCQGTEVADFHCASMGWAWDMMEFVGNS</sequence>
<dbReference type="OrthoDB" id="5142162at2759"/>
<evidence type="ECO:0000256" key="1">
    <source>
        <dbReference type="SAM" id="MobiDB-lite"/>
    </source>
</evidence>